<dbReference type="AlphaFoldDB" id="A0A397H8W2"/>
<dbReference type="OrthoDB" id="2400307at2759"/>
<name>A0A397H8W2_9GLOM</name>
<evidence type="ECO:0008006" key="3">
    <source>
        <dbReference type="Google" id="ProtNLM"/>
    </source>
</evidence>
<keyword evidence="2" id="KW-1185">Reference proteome</keyword>
<evidence type="ECO:0000313" key="2">
    <source>
        <dbReference type="Proteomes" id="UP000266861"/>
    </source>
</evidence>
<sequence length="572" mass="65611">MKIMDIQQNIFNNYDCFEEILKHLIDDPGTLFYCLLVNRHWCRVAVPLLWSRPFEYHGFGEPAADIIQIYVSCLPEVERQLLIDEGLDLPPLRCPLFDYPKYLQSFESAHFTGAVMSWLSTKVKSWLSFIEGREPDLYSNTYLVQTVIGNLLFSRSKGLKDLDIVHFDEDDDSLIADITSFDDSNKTLSRLEKFQFDYSGWAEQEDKSSEIISNLFNFMSKWTRNIQHIYISITILSNPELEFPQIAQSFAQLIESQRSLRELIIMGFWTPSTAITLFNALTTQANSLTFLRIHELYQDQFLFLLNILPTLKNLETLQFWGFSGEYDESIKVSTKHGGIITNQINIKNLHYKAEKSQIDVFNYMGPLIQMAGSNLKTLSLESVTPELCLLIGQSCPNVTHLSLSLTTNEIPDSIFHLLSSITNLLHFSLYIYSSDVPFATTESLTQFSLSIPPSLVYFGFYLAITPCVLEYFLKHCQAKLQVLAVYRSEIIDENLITVIKNYKEERDSLRKLLIDPGVNTYEGSVISKALIEANQIIPIINTVIDNSYSFSGPEYESFVDLWNQDIILSPEL</sequence>
<dbReference type="InterPro" id="IPR032675">
    <property type="entry name" value="LRR_dom_sf"/>
</dbReference>
<organism evidence="1 2">
    <name type="scientific">Diversispora epigaea</name>
    <dbReference type="NCBI Taxonomy" id="1348612"/>
    <lineage>
        <taxon>Eukaryota</taxon>
        <taxon>Fungi</taxon>
        <taxon>Fungi incertae sedis</taxon>
        <taxon>Mucoromycota</taxon>
        <taxon>Glomeromycotina</taxon>
        <taxon>Glomeromycetes</taxon>
        <taxon>Diversisporales</taxon>
        <taxon>Diversisporaceae</taxon>
        <taxon>Diversispora</taxon>
    </lineage>
</organism>
<gene>
    <name evidence="1" type="ORF">Glove_396g103</name>
</gene>
<reference evidence="1 2" key="1">
    <citation type="submission" date="2018-08" db="EMBL/GenBank/DDBJ databases">
        <title>Genome and evolution of the arbuscular mycorrhizal fungus Diversispora epigaea (formerly Glomus versiforme) and its bacterial endosymbionts.</title>
        <authorList>
            <person name="Sun X."/>
            <person name="Fei Z."/>
            <person name="Harrison M."/>
        </authorList>
    </citation>
    <scope>NUCLEOTIDE SEQUENCE [LARGE SCALE GENOMIC DNA]</scope>
    <source>
        <strain evidence="1 2">IT104</strain>
    </source>
</reference>
<dbReference type="Gene3D" id="3.80.10.10">
    <property type="entry name" value="Ribonuclease Inhibitor"/>
    <property type="match status" value="1"/>
</dbReference>
<evidence type="ECO:0000313" key="1">
    <source>
        <dbReference type="EMBL" id="RHZ56840.1"/>
    </source>
</evidence>
<protein>
    <recommendedName>
        <fullName evidence="3">F-box domain-containing protein</fullName>
    </recommendedName>
</protein>
<dbReference type="SUPFAM" id="SSF52047">
    <property type="entry name" value="RNI-like"/>
    <property type="match status" value="1"/>
</dbReference>
<comment type="caution">
    <text evidence="1">The sequence shown here is derived from an EMBL/GenBank/DDBJ whole genome shotgun (WGS) entry which is preliminary data.</text>
</comment>
<dbReference type="EMBL" id="PQFF01000353">
    <property type="protein sequence ID" value="RHZ56840.1"/>
    <property type="molecule type" value="Genomic_DNA"/>
</dbReference>
<proteinExistence type="predicted"/>
<dbReference type="Proteomes" id="UP000266861">
    <property type="component" value="Unassembled WGS sequence"/>
</dbReference>
<accession>A0A397H8W2</accession>